<comment type="similarity">
    <text evidence="1">Belongs to the enoyl-CoA hydratase/isomerase family.</text>
</comment>
<dbReference type="InterPro" id="IPR001753">
    <property type="entry name" value="Enoyl-CoA_hydra/iso"/>
</dbReference>
<accession>A0ABU7M808</accession>
<dbReference type="PANTHER" id="PTHR43802:SF1">
    <property type="entry name" value="IP11341P-RELATED"/>
    <property type="match status" value="1"/>
</dbReference>
<dbReference type="PANTHER" id="PTHR43802">
    <property type="entry name" value="ENOYL-COA HYDRATASE"/>
    <property type="match status" value="1"/>
</dbReference>
<dbReference type="Pfam" id="PF00378">
    <property type="entry name" value="ECH_1"/>
    <property type="match status" value="1"/>
</dbReference>
<proteinExistence type="inferred from homology"/>
<name>A0ABU7M808_9ACTN</name>
<keyword evidence="3" id="KW-1185">Reference proteome</keyword>
<dbReference type="InterPro" id="IPR029045">
    <property type="entry name" value="ClpP/crotonase-like_dom_sf"/>
</dbReference>
<sequence>MTVPLDPFVAEITAGPDRDGLNWSAQRHSGNVRIGYLSGDTAALDDEDSLDWSVVGERFDVVYGPLACEPFSRAVVGVDDPATSAHELAEHVSRNPQASTVLAAVLRAGVSATVREALDIESWAYSTLLGGEEFAAWLTARGPRPLPPTPPASPVLVERHGDRVVVTLNRPERRNAFGAAVRDALVAALDVCVLDDSVTAVELRGAGPVFCAGGDLDEFGTTPDPVTAHFVRTACGAGARLAEISGRTTAFLHGTCVGAGIELPALAGRVVVDPAATIRLPEVGMGLIPGAGGTVGIPRRIGRWRAFHLAVTGVGIGAPTALRWGLADDVADVAAADAVGSAGQ</sequence>
<protein>
    <submittedName>
        <fullName evidence="2">Enoyl-CoA hydratase/isomerase family protein</fullName>
    </submittedName>
</protein>
<evidence type="ECO:0000313" key="2">
    <source>
        <dbReference type="EMBL" id="MEE3849258.1"/>
    </source>
</evidence>
<dbReference type="Proteomes" id="UP001347146">
    <property type="component" value="Unassembled WGS sequence"/>
</dbReference>
<dbReference type="CDD" id="cd06558">
    <property type="entry name" value="crotonase-like"/>
    <property type="match status" value="1"/>
</dbReference>
<reference evidence="2 3" key="1">
    <citation type="submission" date="2024-01" db="EMBL/GenBank/DDBJ databases">
        <title>Draft genome sequence of Gordonia sp. LSe1-13.</title>
        <authorList>
            <person name="Suphannarot A."/>
            <person name="Mingma R."/>
        </authorList>
    </citation>
    <scope>NUCLEOTIDE SEQUENCE [LARGE SCALE GENOMIC DNA]</scope>
    <source>
        <strain evidence="2 3">LSe1-13</strain>
    </source>
</reference>
<dbReference type="SUPFAM" id="SSF52096">
    <property type="entry name" value="ClpP/crotonase"/>
    <property type="match status" value="1"/>
</dbReference>
<organism evidence="2 3">
    <name type="scientific">Gordonia sesuvii</name>
    <dbReference type="NCBI Taxonomy" id="3116777"/>
    <lineage>
        <taxon>Bacteria</taxon>
        <taxon>Bacillati</taxon>
        <taxon>Actinomycetota</taxon>
        <taxon>Actinomycetes</taxon>
        <taxon>Mycobacteriales</taxon>
        <taxon>Gordoniaceae</taxon>
        <taxon>Gordonia</taxon>
    </lineage>
</organism>
<comment type="caution">
    <text evidence="2">The sequence shown here is derived from an EMBL/GenBank/DDBJ whole genome shotgun (WGS) entry which is preliminary data.</text>
</comment>
<dbReference type="Gene3D" id="3.90.226.10">
    <property type="entry name" value="2-enoyl-CoA Hydratase, Chain A, domain 1"/>
    <property type="match status" value="1"/>
</dbReference>
<gene>
    <name evidence="2" type="ORF">VZC37_02875</name>
</gene>
<evidence type="ECO:0000256" key="1">
    <source>
        <dbReference type="ARBA" id="ARBA00005254"/>
    </source>
</evidence>
<evidence type="ECO:0000313" key="3">
    <source>
        <dbReference type="Proteomes" id="UP001347146"/>
    </source>
</evidence>
<dbReference type="RefSeq" id="WP_330430903.1">
    <property type="nucleotide sequence ID" value="NZ_JAZDUF010000001.1"/>
</dbReference>
<dbReference type="EMBL" id="JAZDUF010000001">
    <property type="protein sequence ID" value="MEE3849258.1"/>
    <property type="molecule type" value="Genomic_DNA"/>
</dbReference>